<dbReference type="Proteomes" id="UP000075799">
    <property type="component" value="Unassembled WGS sequence"/>
</dbReference>
<proteinExistence type="predicted"/>
<feature type="chain" id="PRO_5007834532" description="Protein glutaminase domain-containing protein" evidence="1">
    <location>
        <begin position="19"/>
        <end position="274"/>
    </location>
</feature>
<dbReference type="RefSeq" id="WP_063205645.1">
    <property type="nucleotide sequence ID" value="NZ_LUKD01000001.1"/>
</dbReference>
<sequence length="274" mass="31874">MKLFALILTLGLSLQTFAAHRGLSPVRRAGETYQQARDRHFFNWNFKIPSPFPSPFDDHQEEMSFGSPVDRYKKPLKNLDLSEIPDVGSYADLEREFKYVRDSRFIQTDDPSFPRRLTWMYPDDGCYARAEMAKIELVEHNFPAPKKIFVFGNLHAITKNSPTGDVMWWYHVAVTYRVGNEAYVFDPAIEPTRPLKLTEWNDKVGGTRSNVQYSICHKDTFDPSQDCVKPHALTEQEALSEQVSFLEYEWDRVKDLGRDPYKELGEFPPWSVVH</sequence>
<organism evidence="3 4">
    <name type="scientific">Bdellovibrio bacteriovorus</name>
    <dbReference type="NCBI Taxonomy" id="959"/>
    <lineage>
        <taxon>Bacteria</taxon>
        <taxon>Pseudomonadati</taxon>
        <taxon>Bdellovibrionota</taxon>
        <taxon>Bdellovibrionia</taxon>
        <taxon>Bdellovibrionales</taxon>
        <taxon>Pseudobdellovibrionaceae</taxon>
        <taxon>Bdellovibrio</taxon>
    </lineage>
</organism>
<reference evidence="3 4" key="1">
    <citation type="submission" date="2016-03" db="EMBL/GenBank/DDBJ databases">
        <authorList>
            <person name="Ploux O."/>
        </authorList>
    </citation>
    <scope>NUCLEOTIDE SEQUENCE [LARGE SCALE GENOMIC DNA]</scope>
    <source>
        <strain evidence="3 4">EC13</strain>
    </source>
</reference>
<accession>A0A162GTC8</accession>
<dbReference type="Gene3D" id="3.10.620.30">
    <property type="match status" value="1"/>
</dbReference>
<dbReference type="AlphaFoldDB" id="A0A162GTC8"/>
<gene>
    <name evidence="3" type="ORF">AZI87_06695</name>
</gene>
<evidence type="ECO:0000313" key="4">
    <source>
        <dbReference type="Proteomes" id="UP000075799"/>
    </source>
</evidence>
<evidence type="ECO:0000313" key="3">
    <source>
        <dbReference type="EMBL" id="KYG68909.1"/>
    </source>
</evidence>
<evidence type="ECO:0000256" key="1">
    <source>
        <dbReference type="SAM" id="SignalP"/>
    </source>
</evidence>
<name>A0A162GTC8_BDEBC</name>
<feature type="signal peptide" evidence="1">
    <location>
        <begin position="1"/>
        <end position="18"/>
    </location>
</feature>
<evidence type="ECO:0000259" key="2">
    <source>
        <dbReference type="Pfam" id="PF18626"/>
    </source>
</evidence>
<feature type="domain" description="Protein glutaminase" evidence="2">
    <location>
        <begin position="94"/>
        <end position="203"/>
    </location>
</feature>
<protein>
    <recommendedName>
        <fullName evidence="2">Protein glutaminase domain-containing protein</fullName>
    </recommendedName>
</protein>
<dbReference type="Pfam" id="PF18626">
    <property type="entry name" value="Gln_deamidase_2"/>
    <property type="match status" value="1"/>
</dbReference>
<dbReference type="EMBL" id="LUKD01000001">
    <property type="protein sequence ID" value="KYG68909.1"/>
    <property type="molecule type" value="Genomic_DNA"/>
</dbReference>
<comment type="caution">
    <text evidence="3">The sequence shown here is derived from an EMBL/GenBank/DDBJ whole genome shotgun (WGS) entry which is preliminary data.</text>
</comment>
<dbReference type="InterPro" id="IPR041325">
    <property type="entry name" value="Gln_deamidase_2"/>
</dbReference>
<keyword evidence="1" id="KW-0732">Signal</keyword>